<name>A0A2S8GQ15_9BACT</name>
<feature type="transmembrane region" description="Helical" evidence="8">
    <location>
        <begin position="229"/>
        <end position="245"/>
    </location>
</feature>
<dbReference type="RefSeq" id="WP_105335006.1">
    <property type="nucleotide sequence ID" value="NZ_PUHZ01000009.1"/>
</dbReference>
<evidence type="ECO:0008006" key="11">
    <source>
        <dbReference type="Google" id="ProtNLM"/>
    </source>
</evidence>
<keyword evidence="4" id="KW-0808">Transferase</keyword>
<protein>
    <recommendedName>
        <fullName evidence="11">Glycosyltransferase RgtA/B/C/D-like domain-containing protein</fullName>
    </recommendedName>
</protein>
<feature type="transmembrane region" description="Helical" evidence="8">
    <location>
        <begin position="389"/>
        <end position="409"/>
    </location>
</feature>
<evidence type="ECO:0000256" key="7">
    <source>
        <dbReference type="ARBA" id="ARBA00023136"/>
    </source>
</evidence>
<feature type="transmembrane region" description="Helical" evidence="8">
    <location>
        <begin position="99"/>
        <end position="118"/>
    </location>
</feature>
<evidence type="ECO:0000256" key="8">
    <source>
        <dbReference type="SAM" id="Phobius"/>
    </source>
</evidence>
<evidence type="ECO:0000256" key="1">
    <source>
        <dbReference type="ARBA" id="ARBA00004651"/>
    </source>
</evidence>
<feature type="transmembrane region" description="Helical" evidence="8">
    <location>
        <begin position="21"/>
        <end position="42"/>
    </location>
</feature>
<keyword evidence="3" id="KW-0328">Glycosyltransferase</keyword>
<evidence type="ECO:0000256" key="6">
    <source>
        <dbReference type="ARBA" id="ARBA00022989"/>
    </source>
</evidence>
<dbReference type="Proteomes" id="UP000237819">
    <property type="component" value="Unassembled WGS sequence"/>
</dbReference>
<sequence>MNASSDAPSTTPRRSSVWQDWQWYAVLLVALLVRGGVGYIQWDDLRVDPDSYRKLARNVINLKSFTFGDTAEPTAFRPPLYPVLLAVTSPSRQVLPSEVFVLHLVVGLVTVGLTFVWARSMGLEGWRSLAAILVAVDPILLNQASQVMTESLAAGLTILTLVALSSLANTADEEGQKSLDTNITIRAANVAGAIALAIYCRPTFLVWAALLPLAIAVCFRSWKHRAISVLAYGLMLVFLLVPWVARNQMVFGAPVLGTTHGGHTLLWGNNPSYYEYLRSGTAPVWDNEPFHHAFNQRHPFERTSASELARDREAFSEAIDAMQADPAMAAYSSLVKLGKFWRPWPHAISEDESPRRTWMRYAVGIWYAAQFLLVIAGLIALGRKLLNPGWIAALALMGSFSLVHTFFWSDMRMRSPLVPILAVLACAGVQWLSRRNGKS</sequence>
<comment type="caution">
    <text evidence="9">The sequence shown here is derived from an EMBL/GenBank/DDBJ whole genome shotgun (WGS) entry which is preliminary data.</text>
</comment>
<evidence type="ECO:0000256" key="2">
    <source>
        <dbReference type="ARBA" id="ARBA00022475"/>
    </source>
</evidence>
<dbReference type="PANTHER" id="PTHR33908:SF11">
    <property type="entry name" value="MEMBRANE PROTEIN"/>
    <property type="match status" value="1"/>
</dbReference>
<feature type="transmembrane region" description="Helical" evidence="8">
    <location>
        <begin position="361"/>
        <end position="382"/>
    </location>
</feature>
<evidence type="ECO:0000256" key="5">
    <source>
        <dbReference type="ARBA" id="ARBA00022692"/>
    </source>
</evidence>
<feature type="transmembrane region" description="Helical" evidence="8">
    <location>
        <begin position="415"/>
        <end position="433"/>
    </location>
</feature>
<organism evidence="9 10">
    <name type="scientific">Blastopirellula marina</name>
    <dbReference type="NCBI Taxonomy" id="124"/>
    <lineage>
        <taxon>Bacteria</taxon>
        <taxon>Pseudomonadati</taxon>
        <taxon>Planctomycetota</taxon>
        <taxon>Planctomycetia</taxon>
        <taxon>Pirellulales</taxon>
        <taxon>Pirellulaceae</taxon>
        <taxon>Blastopirellula</taxon>
    </lineage>
</organism>
<reference evidence="9 10" key="1">
    <citation type="submission" date="2018-02" db="EMBL/GenBank/DDBJ databases">
        <title>Comparative genomes isolates from brazilian mangrove.</title>
        <authorList>
            <person name="Araujo J.E."/>
            <person name="Taketani R.G."/>
            <person name="Silva M.C.P."/>
            <person name="Loureco M.V."/>
            <person name="Andreote F.D."/>
        </authorList>
    </citation>
    <scope>NUCLEOTIDE SEQUENCE [LARGE SCALE GENOMIC DNA]</scope>
    <source>
        <strain evidence="9 10">Nap-Phe MGV</strain>
    </source>
</reference>
<dbReference type="GO" id="GO:0009103">
    <property type="term" value="P:lipopolysaccharide biosynthetic process"/>
    <property type="evidence" value="ECO:0007669"/>
    <property type="project" value="UniProtKB-ARBA"/>
</dbReference>
<evidence type="ECO:0000256" key="4">
    <source>
        <dbReference type="ARBA" id="ARBA00022679"/>
    </source>
</evidence>
<keyword evidence="2" id="KW-1003">Cell membrane</keyword>
<keyword evidence="7 8" id="KW-0472">Membrane</keyword>
<keyword evidence="5 8" id="KW-0812">Transmembrane</keyword>
<dbReference type="AlphaFoldDB" id="A0A2S8GQ15"/>
<keyword evidence="6 8" id="KW-1133">Transmembrane helix</keyword>
<dbReference type="GO" id="GO:0016763">
    <property type="term" value="F:pentosyltransferase activity"/>
    <property type="evidence" value="ECO:0007669"/>
    <property type="project" value="TreeGrafter"/>
</dbReference>
<dbReference type="GO" id="GO:0005886">
    <property type="term" value="C:plasma membrane"/>
    <property type="evidence" value="ECO:0007669"/>
    <property type="project" value="UniProtKB-SubCell"/>
</dbReference>
<dbReference type="InterPro" id="IPR050297">
    <property type="entry name" value="LipidA_mod_glycosyltrf_83"/>
</dbReference>
<evidence type="ECO:0000256" key="3">
    <source>
        <dbReference type="ARBA" id="ARBA00022676"/>
    </source>
</evidence>
<evidence type="ECO:0000313" key="9">
    <source>
        <dbReference type="EMBL" id="PQO46528.1"/>
    </source>
</evidence>
<gene>
    <name evidence="9" type="ORF">C5Y93_08625</name>
</gene>
<proteinExistence type="predicted"/>
<accession>A0A2S8GQ15</accession>
<dbReference type="OrthoDB" id="231161at2"/>
<dbReference type="EMBL" id="PUHZ01000009">
    <property type="protein sequence ID" value="PQO46528.1"/>
    <property type="molecule type" value="Genomic_DNA"/>
</dbReference>
<feature type="transmembrane region" description="Helical" evidence="8">
    <location>
        <begin position="151"/>
        <end position="171"/>
    </location>
</feature>
<dbReference type="PANTHER" id="PTHR33908">
    <property type="entry name" value="MANNOSYLTRANSFERASE YKCB-RELATED"/>
    <property type="match status" value="1"/>
</dbReference>
<comment type="subcellular location">
    <subcellularLocation>
        <location evidence="1">Cell membrane</location>
        <topology evidence="1">Multi-pass membrane protein</topology>
    </subcellularLocation>
</comment>
<evidence type="ECO:0000313" key="10">
    <source>
        <dbReference type="Proteomes" id="UP000237819"/>
    </source>
</evidence>
<feature type="transmembrane region" description="Helical" evidence="8">
    <location>
        <begin position="125"/>
        <end position="145"/>
    </location>
</feature>